<dbReference type="GO" id="GO:0015074">
    <property type="term" value="P:DNA integration"/>
    <property type="evidence" value="ECO:0007669"/>
    <property type="project" value="InterPro"/>
</dbReference>
<organism evidence="4">
    <name type="scientific">Gongylonema pulchrum</name>
    <dbReference type="NCBI Taxonomy" id="637853"/>
    <lineage>
        <taxon>Eukaryota</taxon>
        <taxon>Metazoa</taxon>
        <taxon>Ecdysozoa</taxon>
        <taxon>Nematoda</taxon>
        <taxon>Chromadorea</taxon>
        <taxon>Rhabditida</taxon>
        <taxon>Spirurina</taxon>
        <taxon>Spiruromorpha</taxon>
        <taxon>Spiruroidea</taxon>
        <taxon>Gongylonematidae</taxon>
        <taxon>Gongylonema</taxon>
    </lineage>
</organism>
<dbReference type="WBParaSite" id="GPUH_0001226901-mRNA-1">
    <property type="protein sequence ID" value="GPUH_0001226901-mRNA-1"/>
    <property type="gene ID" value="GPUH_0001226901"/>
</dbReference>
<proteinExistence type="predicted"/>
<evidence type="ECO:0000313" key="2">
    <source>
        <dbReference type="EMBL" id="VDN20139.1"/>
    </source>
</evidence>
<accession>A0A183DU64</accession>
<protein>
    <submittedName>
        <fullName evidence="4">Integrase catalytic domain-containing protein</fullName>
    </submittedName>
</protein>
<feature type="domain" description="Integrase catalytic" evidence="1">
    <location>
        <begin position="18"/>
        <end position="177"/>
    </location>
</feature>
<dbReference type="Pfam" id="PF00665">
    <property type="entry name" value="rve"/>
    <property type="match status" value="1"/>
</dbReference>
<dbReference type="Gene3D" id="3.30.420.10">
    <property type="entry name" value="Ribonuclease H-like superfamily/Ribonuclease H"/>
    <property type="match status" value="1"/>
</dbReference>
<name>A0A183DU64_9BILA</name>
<keyword evidence="3" id="KW-1185">Reference proteome</keyword>
<sequence>MCNCKHPPQAPPLLRPITTSKPYEIVGIDALKLGLTRAGNRYLLVVIDHFTKWCSAYPIPDKKADTIVKVFADEWCAREGRTLLALISDRGAEFVNGKIMTAISEGLGMTQTFTAGYNLRANGLTERMNRTLIAMLAKSTPVPMDWDRRVPYVLFAYNATPHSTTGESPFYLLHGFDPDFPLEMGKGREVSVYEVDMDDCKTELLAGLKLAREIACNTASKSQQGNKILYDRRNRTSSDVFKTDDRVYVYMPNEQRKRANPKLHWNYTGPYRVLAVPGHSATVKLILGKGETFSVPVDQLKKVPKEVSDVPYLGATQRRRLAKNAL</sequence>
<dbReference type="InterPro" id="IPR012337">
    <property type="entry name" value="RNaseH-like_sf"/>
</dbReference>
<dbReference type="SUPFAM" id="SSF53098">
    <property type="entry name" value="Ribonuclease H-like"/>
    <property type="match status" value="1"/>
</dbReference>
<dbReference type="InterPro" id="IPR001584">
    <property type="entry name" value="Integrase_cat-core"/>
</dbReference>
<dbReference type="GO" id="GO:0003676">
    <property type="term" value="F:nucleic acid binding"/>
    <property type="evidence" value="ECO:0007669"/>
    <property type="project" value="InterPro"/>
</dbReference>
<evidence type="ECO:0000313" key="4">
    <source>
        <dbReference type="WBParaSite" id="GPUH_0001226901-mRNA-1"/>
    </source>
</evidence>
<dbReference type="AlphaFoldDB" id="A0A183DU64"/>
<evidence type="ECO:0000259" key="1">
    <source>
        <dbReference type="PROSITE" id="PS50994"/>
    </source>
</evidence>
<dbReference type="InterPro" id="IPR036397">
    <property type="entry name" value="RNaseH_sf"/>
</dbReference>
<reference evidence="4" key="1">
    <citation type="submission" date="2016-06" db="UniProtKB">
        <authorList>
            <consortium name="WormBaseParasite"/>
        </authorList>
    </citation>
    <scope>IDENTIFICATION</scope>
</reference>
<dbReference type="OrthoDB" id="5839379at2759"/>
<dbReference type="PANTHER" id="PTHR37984">
    <property type="entry name" value="PROTEIN CBG26694"/>
    <property type="match status" value="1"/>
</dbReference>
<dbReference type="PANTHER" id="PTHR37984:SF5">
    <property type="entry name" value="PROTEIN NYNRIN-LIKE"/>
    <property type="match status" value="1"/>
</dbReference>
<evidence type="ECO:0000313" key="3">
    <source>
        <dbReference type="Proteomes" id="UP000271098"/>
    </source>
</evidence>
<dbReference type="EMBL" id="UYRT01079169">
    <property type="protein sequence ID" value="VDN20139.1"/>
    <property type="molecule type" value="Genomic_DNA"/>
</dbReference>
<reference evidence="2 3" key="2">
    <citation type="submission" date="2018-11" db="EMBL/GenBank/DDBJ databases">
        <authorList>
            <consortium name="Pathogen Informatics"/>
        </authorList>
    </citation>
    <scope>NUCLEOTIDE SEQUENCE [LARGE SCALE GENOMIC DNA]</scope>
</reference>
<dbReference type="Proteomes" id="UP000271098">
    <property type="component" value="Unassembled WGS sequence"/>
</dbReference>
<dbReference type="PROSITE" id="PS50994">
    <property type="entry name" value="INTEGRASE"/>
    <property type="match status" value="1"/>
</dbReference>
<dbReference type="InterPro" id="IPR050951">
    <property type="entry name" value="Retrovirus_Pol_polyprotein"/>
</dbReference>
<gene>
    <name evidence="2" type="ORF">GPUH_LOCUS12255</name>
</gene>